<evidence type="ECO:0000256" key="5">
    <source>
        <dbReference type="ARBA" id="ARBA00040298"/>
    </source>
</evidence>
<dbReference type="STRING" id="1764295.A0A5B8MTN0"/>
<comment type="subcellular location">
    <subcellularLocation>
        <location evidence="1">Mitochondrion matrix</location>
    </subcellularLocation>
</comment>
<dbReference type="GO" id="GO:0016491">
    <property type="term" value="F:oxidoreductase activity"/>
    <property type="evidence" value="ECO:0007669"/>
    <property type="project" value="InterPro"/>
</dbReference>
<comment type="subunit">
    <text evidence="4">Interacts with COX5B; this interaction may contribute to localize PYROXD2 to the inner face of the inner mitochondrial membrane.</text>
</comment>
<evidence type="ECO:0000313" key="8">
    <source>
        <dbReference type="EMBL" id="QDZ23114.1"/>
    </source>
</evidence>
<dbReference type="OrthoDB" id="7777654at2759"/>
<reference evidence="8 9" key="1">
    <citation type="submission" date="2018-07" db="EMBL/GenBank/DDBJ databases">
        <title>The complete nuclear genome of the prasinophyte Chloropicon primus (CCMP1205).</title>
        <authorList>
            <person name="Pombert J.-F."/>
            <person name="Otis C."/>
            <person name="Turmel M."/>
            <person name="Lemieux C."/>
        </authorList>
    </citation>
    <scope>NUCLEOTIDE SEQUENCE [LARGE SCALE GENOMIC DNA]</scope>
    <source>
        <strain evidence="8 9">CCMP1205</strain>
    </source>
</reference>
<evidence type="ECO:0000256" key="2">
    <source>
        <dbReference type="ARBA" id="ARBA00006046"/>
    </source>
</evidence>
<dbReference type="Pfam" id="PF01593">
    <property type="entry name" value="Amino_oxidase"/>
    <property type="match status" value="1"/>
</dbReference>
<gene>
    <name evidence="8" type="ORF">A3770_09p56320</name>
    <name evidence="7" type="ORF">CPRI1469_LOCUS1968</name>
</gene>
<comment type="similarity">
    <text evidence="2">Belongs to the carotenoid/retinoid oxidoreductase family.</text>
</comment>
<dbReference type="EMBL" id="HBHL01003158">
    <property type="protein sequence ID" value="CAD9713119.1"/>
    <property type="molecule type" value="Transcribed_RNA"/>
</dbReference>
<evidence type="ECO:0000313" key="9">
    <source>
        <dbReference type="Proteomes" id="UP000316726"/>
    </source>
</evidence>
<keyword evidence="9" id="KW-1185">Reference proteome</keyword>
<evidence type="ECO:0000256" key="4">
    <source>
        <dbReference type="ARBA" id="ARBA00038825"/>
    </source>
</evidence>
<dbReference type="AlphaFoldDB" id="A0A5B8MTN0"/>
<comment type="function">
    <text evidence="3">Probable oxidoreductase that may play a role as regulator of mitochondrial function.</text>
</comment>
<evidence type="ECO:0000259" key="6">
    <source>
        <dbReference type="Pfam" id="PF01593"/>
    </source>
</evidence>
<evidence type="ECO:0000256" key="3">
    <source>
        <dbReference type="ARBA" id="ARBA00037217"/>
    </source>
</evidence>
<feature type="domain" description="Amine oxidase" evidence="6">
    <location>
        <begin position="257"/>
        <end position="327"/>
    </location>
</feature>
<dbReference type="InterPro" id="IPR002937">
    <property type="entry name" value="Amino_oxidase"/>
</dbReference>
<organism evidence="8 9">
    <name type="scientific">Chloropicon primus</name>
    <dbReference type="NCBI Taxonomy" id="1764295"/>
    <lineage>
        <taxon>Eukaryota</taxon>
        <taxon>Viridiplantae</taxon>
        <taxon>Chlorophyta</taxon>
        <taxon>Chloropicophyceae</taxon>
        <taxon>Chloropicales</taxon>
        <taxon>Chloropicaceae</taxon>
        <taxon>Chloropicon</taxon>
    </lineage>
</organism>
<dbReference type="PANTHER" id="PTHR10668:SF103">
    <property type="entry name" value="PYRIDINE NUCLEOTIDE-DISULFIDE OXIDOREDUCTASE DOMAIN-CONTAINING PROTEIN 2"/>
    <property type="match status" value="1"/>
</dbReference>
<evidence type="ECO:0000313" key="7">
    <source>
        <dbReference type="EMBL" id="CAD9713119.1"/>
    </source>
</evidence>
<proteinExistence type="inferred from homology"/>
<dbReference type="Proteomes" id="UP000316726">
    <property type="component" value="Chromosome 9"/>
</dbReference>
<sequence>MMRDVIIVGAGHNALTCASYLARAGLSVLVLERRHVVGGCAVTESFDLEGVGNFKFSRASYLAGLLRPHIVHELGLVERYGLKLIGRDPYSYTPSLTPGAEGLTLWSDEEKTKASIARVCSGKDARNFERYEAFLNTAKDAIVPLLDGAPPDLFDDRSTMAERWEAGKRIVKSMRAFAPGKRSHNFSALDVSRLFTCPAKVLLDEWFESDVLKATLCTDAIIGSMIPPSQPGSGYVLLHHVMGEALQYSGDGNVGQSSWCYAEGGMGAITQALAKSASDAGATIAINSRVKKISLEGSGSDAKASGVVLEDGTEHRARVVCSGCDPYTTFVGLIDQRDTGEPFDGLGSFVNQVERIDFSCGAAKVNLAVRGLPYFGGEGNPGPEHRGTIHFEHSVQELELAWQQCSRGLLPEQPVIEMTIPSSLDKTISPEGCHVVQLFVQYVPYSCDRAALVDRVLKRIEKFSPGFTESILCVDALTPKDLEEVFGIHQGNIFHGALSLHQLFHQRPVPKFSSYQMPIGNLFLCGSGAHPGGGVSGAPGYNCSQAILQRLRQNLL</sequence>
<dbReference type="Gene3D" id="3.50.50.60">
    <property type="entry name" value="FAD/NAD(P)-binding domain"/>
    <property type="match status" value="2"/>
</dbReference>
<name>A0A5B8MTN0_9CHLO</name>
<dbReference type="Pfam" id="PF13450">
    <property type="entry name" value="NAD_binding_8"/>
    <property type="match status" value="1"/>
</dbReference>
<dbReference type="EMBL" id="CP031042">
    <property type="protein sequence ID" value="QDZ23114.1"/>
    <property type="molecule type" value="Genomic_DNA"/>
</dbReference>
<dbReference type="InterPro" id="IPR036188">
    <property type="entry name" value="FAD/NAD-bd_sf"/>
</dbReference>
<dbReference type="SUPFAM" id="SSF51905">
    <property type="entry name" value="FAD/NAD(P)-binding domain"/>
    <property type="match status" value="1"/>
</dbReference>
<reference evidence="7" key="2">
    <citation type="submission" date="2021-01" db="EMBL/GenBank/DDBJ databases">
        <authorList>
            <person name="Corre E."/>
            <person name="Pelletier E."/>
            <person name="Niang G."/>
            <person name="Scheremetjew M."/>
            <person name="Finn R."/>
            <person name="Kale V."/>
            <person name="Holt S."/>
            <person name="Cochrane G."/>
            <person name="Meng A."/>
            <person name="Brown T."/>
            <person name="Cohen L."/>
        </authorList>
    </citation>
    <scope>NUCLEOTIDE SEQUENCE</scope>
    <source>
        <strain evidence="7">CCMP1205</strain>
    </source>
</reference>
<accession>A0A5B8MTN0</accession>
<protein>
    <recommendedName>
        <fullName evidence="5">Pyridine nucleotide-disulfide oxidoreductase domain-containing protein 2</fullName>
    </recommendedName>
</protein>
<dbReference type="GO" id="GO:0005759">
    <property type="term" value="C:mitochondrial matrix"/>
    <property type="evidence" value="ECO:0007669"/>
    <property type="project" value="UniProtKB-SubCell"/>
</dbReference>
<dbReference type="PANTHER" id="PTHR10668">
    <property type="entry name" value="PHYTOENE DEHYDROGENASE"/>
    <property type="match status" value="1"/>
</dbReference>
<evidence type="ECO:0000256" key="1">
    <source>
        <dbReference type="ARBA" id="ARBA00004305"/>
    </source>
</evidence>